<evidence type="ECO:0008006" key="4">
    <source>
        <dbReference type="Google" id="ProtNLM"/>
    </source>
</evidence>
<dbReference type="RefSeq" id="WP_190029200.1">
    <property type="nucleotide sequence ID" value="NZ_BMUU01000018.1"/>
</dbReference>
<name>A0ABQ3ATI2_9ACTN</name>
<gene>
    <name evidence="2" type="ORF">GCM10010326_70060</name>
</gene>
<protein>
    <recommendedName>
        <fullName evidence="4">Transposase</fullName>
    </recommendedName>
</protein>
<evidence type="ECO:0000313" key="2">
    <source>
        <dbReference type="EMBL" id="GGY65462.1"/>
    </source>
</evidence>
<evidence type="ECO:0000313" key="3">
    <source>
        <dbReference type="Proteomes" id="UP000600946"/>
    </source>
</evidence>
<evidence type="ECO:0000256" key="1">
    <source>
        <dbReference type="SAM" id="MobiDB-lite"/>
    </source>
</evidence>
<proteinExistence type="predicted"/>
<feature type="region of interest" description="Disordered" evidence="1">
    <location>
        <begin position="48"/>
        <end position="74"/>
    </location>
</feature>
<dbReference type="GeneID" id="96294873"/>
<comment type="caution">
    <text evidence="2">The sequence shown here is derived from an EMBL/GenBank/DDBJ whole genome shotgun (WGS) entry which is preliminary data.</text>
</comment>
<organism evidence="2 3">
    <name type="scientific">Streptomyces xanthochromogenes</name>
    <dbReference type="NCBI Taxonomy" id="67384"/>
    <lineage>
        <taxon>Bacteria</taxon>
        <taxon>Bacillati</taxon>
        <taxon>Actinomycetota</taxon>
        <taxon>Actinomycetes</taxon>
        <taxon>Kitasatosporales</taxon>
        <taxon>Streptomycetaceae</taxon>
        <taxon>Streptomyces</taxon>
    </lineage>
</organism>
<dbReference type="EMBL" id="BMUU01000018">
    <property type="protein sequence ID" value="GGY65462.1"/>
    <property type="molecule type" value="Genomic_DNA"/>
</dbReference>
<sequence length="74" mass="8156">MYRVSRTRLDTTAPAVARKTADHTEIVLDDRDISPAGASALERLLNAIHPRRGTGKSESEYPQQPEQDTTKHAG</sequence>
<dbReference type="Proteomes" id="UP000600946">
    <property type="component" value="Unassembled WGS sequence"/>
</dbReference>
<keyword evidence="3" id="KW-1185">Reference proteome</keyword>
<reference evidence="3" key="1">
    <citation type="journal article" date="2019" name="Int. J. Syst. Evol. Microbiol.">
        <title>The Global Catalogue of Microorganisms (GCM) 10K type strain sequencing project: providing services to taxonomists for standard genome sequencing and annotation.</title>
        <authorList>
            <consortium name="The Broad Institute Genomics Platform"/>
            <consortium name="The Broad Institute Genome Sequencing Center for Infectious Disease"/>
            <person name="Wu L."/>
            <person name="Ma J."/>
        </authorList>
    </citation>
    <scope>NUCLEOTIDE SEQUENCE [LARGE SCALE GENOMIC DNA]</scope>
    <source>
        <strain evidence="3">JCM 4594</strain>
    </source>
</reference>
<accession>A0ABQ3ATI2</accession>